<dbReference type="Gene3D" id="3.40.50.300">
    <property type="entry name" value="P-loop containing nucleotide triphosphate hydrolases"/>
    <property type="match status" value="1"/>
</dbReference>
<evidence type="ECO:0000313" key="2">
    <source>
        <dbReference type="Proteomes" id="UP000070501"/>
    </source>
</evidence>
<accession>A0A136ITD2</accession>
<dbReference type="OrthoDB" id="2405944at2759"/>
<dbReference type="STRING" id="196109.A0A136ITD2"/>
<dbReference type="EMBL" id="KQ964259">
    <property type="protein sequence ID" value="KXJ88079.1"/>
    <property type="molecule type" value="Genomic_DNA"/>
</dbReference>
<dbReference type="InterPro" id="IPR027417">
    <property type="entry name" value="P-loop_NTPase"/>
</dbReference>
<dbReference type="SUPFAM" id="SSF52540">
    <property type="entry name" value="P-loop containing nucleoside triphosphate hydrolases"/>
    <property type="match status" value="1"/>
</dbReference>
<dbReference type="Proteomes" id="UP000070501">
    <property type="component" value="Unassembled WGS sequence"/>
</dbReference>
<organism evidence="1 2">
    <name type="scientific">Microdochium bolleyi</name>
    <dbReference type="NCBI Taxonomy" id="196109"/>
    <lineage>
        <taxon>Eukaryota</taxon>
        <taxon>Fungi</taxon>
        <taxon>Dikarya</taxon>
        <taxon>Ascomycota</taxon>
        <taxon>Pezizomycotina</taxon>
        <taxon>Sordariomycetes</taxon>
        <taxon>Xylariomycetidae</taxon>
        <taxon>Xylariales</taxon>
        <taxon>Microdochiaceae</taxon>
        <taxon>Microdochium</taxon>
    </lineage>
</organism>
<keyword evidence="2" id="KW-1185">Reference proteome</keyword>
<keyword evidence="1" id="KW-0378">Hydrolase</keyword>
<name>A0A136ITD2_9PEZI</name>
<dbReference type="InParanoid" id="A0A136ITD2"/>
<dbReference type="GO" id="GO:0016787">
    <property type="term" value="F:hydrolase activity"/>
    <property type="evidence" value="ECO:0007669"/>
    <property type="project" value="UniProtKB-KW"/>
</dbReference>
<sequence>MTVDKPYKKPIFLLAHPRACSTALERVFLTREHDITCIHEPVSDAYHWGPERLTDRYDDIEKRQQEGGYHDYTYRTALNLVEEAKKTGKRVFIKDMGKCFIPINGGSEPYIAPSLREQDAEDRASFTAPMVHNPTVFPQSIMSSFQFAFIIRHPRRSIPSLYECSVPPKSNLTGWHGFRAEDAGYIEMRMLFDYLRDIDQIGPGGEHPVCLVDADDLLTDPEDVVEQVCGLLGVDFTPDMLRWGDEKQQARAQQAFKNWEPFHDVVLDSKALEKRSKESMDVWPDEASWEAKHGKEAAALIKKHIELNMKHYLYLKQFAIKPQRRGE</sequence>
<gene>
    <name evidence="1" type="ORF">Micbo1qcDRAFT_123400</name>
</gene>
<dbReference type="AlphaFoldDB" id="A0A136ITD2"/>
<protein>
    <submittedName>
        <fullName evidence="1">p-loop containing nucleoside triphosphate hydrolase protein</fullName>
    </submittedName>
</protein>
<evidence type="ECO:0000313" key="1">
    <source>
        <dbReference type="EMBL" id="KXJ88079.1"/>
    </source>
</evidence>
<dbReference type="PANTHER" id="PTHR48419">
    <property type="entry name" value="SULFOTRANSFERASE DOMAIN-CONTAINING PROTEIN"/>
    <property type="match status" value="1"/>
</dbReference>
<reference evidence="2" key="1">
    <citation type="submission" date="2016-02" db="EMBL/GenBank/DDBJ databases">
        <title>Draft genome sequence of Microdochium bolleyi, a fungal endophyte of beachgrass.</title>
        <authorList>
            <consortium name="DOE Joint Genome Institute"/>
            <person name="David A.S."/>
            <person name="May G."/>
            <person name="Haridas S."/>
            <person name="Lim J."/>
            <person name="Wang M."/>
            <person name="Labutti K."/>
            <person name="Lipzen A."/>
            <person name="Barry K."/>
            <person name="Grigoriev I.V."/>
        </authorList>
    </citation>
    <scope>NUCLEOTIDE SEQUENCE [LARGE SCALE GENOMIC DNA]</scope>
    <source>
        <strain evidence="2">J235TASD1</strain>
    </source>
</reference>
<proteinExistence type="predicted"/>
<dbReference type="PANTHER" id="PTHR48419:SF1">
    <property type="entry name" value="SULFOTRANSFERASE DOMAIN-CONTAINING PROTEIN"/>
    <property type="match status" value="1"/>
</dbReference>
<dbReference type="InterPro" id="IPR053226">
    <property type="entry name" value="Pyrrolopyrazine_biosynth_F"/>
</dbReference>